<dbReference type="Pfam" id="PF04855">
    <property type="entry name" value="SNF5"/>
    <property type="match status" value="1"/>
</dbReference>
<keyword evidence="5" id="KW-0539">Nucleus</keyword>
<evidence type="ECO:0000313" key="8">
    <source>
        <dbReference type="Proteomes" id="UP000803884"/>
    </source>
</evidence>
<reference evidence="7 8" key="1">
    <citation type="journal article" date="2020" name="Microbiol. Resour. Announc.">
        <title>Draft Genome Sequence of a Cladosporium Species Isolated from the Mesophotic Ascidian Didemnum maculosum.</title>
        <authorList>
            <person name="Gioti A."/>
            <person name="Siaperas R."/>
            <person name="Nikolaivits E."/>
            <person name="Le Goff G."/>
            <person name="Ouazzani J."/>
            <person name="Kotoulas G."/>
            <person name="Topakas E."/>
        </authorList>
    </citation>
    <scope>NUCLEOTIDE SEQUENCE [LARGE SCALE GENOMIC DNA]</scope>
    <source>
        <strain evidence="7 8">TM138-S3</strain>
    </source>
</reference>
<comment type="similarity">
    <text evidence="2">Belongs to the SNF5 family.</text>
</comment>
<dbReference type="RefSeq" id="XP_069228406.1">
    <property type="nucleotide sequence ID" value="XM_069374504.1"/>
</dbReference>
<evidence type="ECO:0000256" key="4">
    <source>
        <dbReference type="ARBA" id="ARBA00023163"/>
    </source>
</evidence>
<comment type="caution">
    <text evidence="7">The sequence shown here is derived from an EMBL/GenBank/DDBJ whole genome shotgun (WGS) entry which is preliminary data.</text>
</comment>
<evidence type="ECO:0000256" key="2">
    <source>
        <dbReference type="ARBA" id="ARBA00010239"/>
    </source>
</evidence>
<evidence type="ECO:0000256" key="5">
    <source>
        <dbReference type="ARBA" id="ARBA00023242"/>
    </source>
</evidence>
<proteinExistence type="inferred from homology"/>
<evidence type="ECO:0000256" key="1">
    <source>
        <dbReference type="ARBA" id="ARBA00004123"/>
    </source>
</evidence>
<evidence type="ECO:0000256" key="3">
    <source>
        <dbReference type="ARBA" id="ARBA00023015"/>
    </source>
</evidence>
<dbReference type="InterPro" id="IPR006939">
    <property type="entry name" value="SNF5"/>
</dbReference>
<dbReference type="GO" id="GO:0006338">
    <property type="term" value="P:chromatin remodeling"/>
    <property type="evidence" value="ECO:0007669"/>
    <property type="project" value="InterPro"/>
</dbReference>
<feature type="compositionally biased region" description="Low complexity" evidence="6">
    <location>
        <begin position="774"/>
        <end position="800"/>
    </location>
</feature>
<dbReference type="GeneID" id="96007342"/>
<feature type="region of interest" description="Disordered" evidence="6">
    <location>
        <begin position="509"/>
        <end position="551"/>
    </location>
</feature>
<dbReference type="PANTHER" id="PTHR10019">
    <property type="entry name" value="SNF5"/>
    <property type="match status" value="1"/>
</dbReference>
<dbReference type="Proteomes" id="UP000803884">
    <property type="component" value="Unassembled WGS sequence"/>
</dbReference>
<feature type="compositionally biased region" description="Low complexity" evidence="6">
    <location>
        <begin position="247"/>
        <end position="265"/>
    </location>
</feature>
<sequence length="800" mass="88085">MPAMNANRLNEPQAFVSSYAPRIRTYGNSILAPVQPQNVIPPIRTTKRGTTAINYSEDFADESIEDSDNPRRQTGLRTAQQRRDPDPNGEKAAEKELGKDIYEPVDVQGVWREWMGKPKRVLTEKQMHTQSALPTILVPIRIDLDIAPFRPEAALPTPSNARDFGIDESLPAYKQPEPTPQFRLKDSFLWNLHEALITPDQFARTFVEDLDFPMSRKQGMIIEISNQIRQQLEEHSTTALHPLFQANAPQTAPPTTAAATPGNAPVSREMSSTPMQADTPSASYLQPPRTNGLIPTSDPASPAPNGTATPGIAVSAQSLPTVNATSSVLNPADTHRCVLSISINLQNQLYTDKFEWSLLHPPGFAEMFAKQTCADLGLSGEWVPGMAHAIYEASLRLKKDMLDNGGSLAGVVGSGVNAWGELENEACEYHGTTESALGVGAGWRFDEDGLGSDWEPKIEVLSKEEIEKREGDRERQIRRQRRETARFTTSFAPLQTQNSGVNDYFAGGLRSQQANGGGEDERMGRGERSKKKRRFRSLSPVGRETPETSGFAGSITQLTEGERQYWMCSHCKIWGAAVWGVRDGPSGQKSLCMNCGLLYERDKRLPPWNFLLFHLEKYQGSREANPIYQPPPPPPRQVTHLQSDIASFPASTPQPHHHTPQPPVQHQTPRTEINPSSHLYTGASAGGQGQISASTMADITNYAEPGEDLDWTKITEPRERKRLQNIINGRKYRERRLAAEGQGGSGGNYPGASGAGSFMSTGYGQRQSLQRAKMQAAAQAAQQQQAGGQPPATPQQMQMQ</sequence>
<feature type="region of interest" description="Disordered" evidence="6">
    <location>
        <begin position="58"/>
        <end position="99"/>
    </location>
</feature>
<accession>A0AB34KKK1</accession>
<feature type="compositionally biased region" description="Basic and acidic residues" evidence="6">
    <location>
        <begin position="81"/>
        <end position="99"/>
    </location>
</feature>
<feature type="compositionally biased region" description="Polar residues" evidence="6">
    <location>
        <begin position="269"/>
        <end position="284"/>
    </location>
</feature>
<evidence type="ECO:0008006" key="9">
    <source>
        <dbReference type="Google" id="ProtNLM"/>
    </source>
</evidence>
<comment type="subcellular location">
    <subcellularLocation>
        <location evidence="1">Nucleus</location>
    </subcellularLocation>
</comment>
<name>A0AB34KKK1_9PEZI</name>
<protein>
    <recommendedName>
        <fullName evidence="9">SNF5-domain-containing protein</fullName>
    </recommendedName>
</protein>
<evidence type="ECO:0000256" key="6">
    <source>
        <dbReference type="SAM" id="MobiDB-lite"/>
    </source>
</evidence>
<dbReference type="EMBL" id="JAAQHG020000020">
    <property type="protein sequence ID" value="KAL1585300.1"/>
    <property type="molecule type" value="Genomic_DNA"/>
</dbReference>
<feature type="region of interest" description="Disordered" evidence="6">
    <location>
        <begin position="247"/>
        <end position="309"/>
    </location>
</feature>
<keyword evidence="8" id="KW-1185">Reference proteome</keyword>
<keyword evidence="4" id="KW-0804">Transcription</keyword>
<feature type="region of interest" description="Disordered" evidence="6">
    <location>
        <begin position="647"/>
        <end position="689"/>
    </location>
</feature>
<gene>
    <name evidence="7" type="ORF">WHR41_05899</name>
</gene>
<organism evidence="7 8">
    <name type="scientific">Cladosporium halotolerans</name>
    <dbReference type="NCBI Taxonomy" id="1052096"/>
    <lineage>
        <taxon>Eukaryota</taxon>
        <taxon>Fungi</taxon>
        <taxon>Dikarya</taxon>
        <taxon>Ascomycota</taxon>
        <taxon>Pezizomycotina</taxon>
        <taxon>Dothideomycetes</taxon>
        <taxon>Dothideomycetidae</taxon>
        <taxon>Cladosporiales</taxon>
        <taxon>Cladosporiaceae</taxon>
        <taxon>Cladosporium</taxon>
    </lineage>
</organism>
<evidence type="ECO:0000313" key="7">
    <source>
        <dbReference type="EMBL" id="KAL1585300.1"/>
    </source>
</evidence>
<dbReference type="AlphaFoldDB" id="A0AB34KKK1"/>
<feature type="compositionally biased region" description="Polar residues" evidence="6">
    <location>
        <begin position="758"/>
        <end position="770"/>
    </location>
</feature>
<feature type="region of interest" description="Disordered" evidence="6">
    <location>
        <begin position="740"/>
        <end position="800"/>
    </location>
</feature>
<keyword evidence="3" id="KW-0805">Transcription regulation</keyword>
<feature type="compositionally biased region" description="Acidic residues" evidence="6">
    <location>
        <begin position="58"/>
        <end position="67"/>
    </location>
</feature>
<dbReference type="GO" id="GO:0000228">
    <property type="term" value="C:nuclear chromosome"/>
    <property type="evidence" value="ECO:0007669"/>
    <property type="project" value="InterPro"/>
</dbReference>